<dbReference type="PROSITE" id="PS50112">
    <property type="entry name" value="PAS"/>
    <property type="match status" value="1"/>
</dbReference>
<organism evidence="8 9">
    <name type="scientific">Solidesulfovibrio aerotolerans</name>
    <dbReference type="NCBI Taxonomy" id="295255"/>
    <lineage>
        <taxon>Bacteria</taxon>
        <taxon>Pseudomonadati</taxon>
        <taxon>Thermodesulfobacteriota</taxon>
        <taxon>Desulfovibrionia</taxon>
        <taxon>Desulfovibrionales</taxon>
        <taxon>Desulfovibrionaceae</taxon>
        <taxon>Solidesulfovibrio</taxon>
    </lineage>
</organism>
<dbReference type="Pfam" id="PF01590">
    <property type="entry name" value="GAF"/>
    <property type="match status" value="1"/>
</dbReference>
<dbReference type="PROSITE" id="PS50045">
    <property type="entry name" value="SIGMA54_INTERACT_4"/>
    <property type="match status" value="1"/>
</dbReference>
<dbReference type="Proteomes" id="UP000482487">
    <property type="component" value="Unassembled WGS sequence"/>
</dbReference>
<name>A0A7C9MGG9_9BACT</name>
<comment type="caution">
    <text evidence="8">The sequence shown here is derived from an EMBL/GenBank/DDBJ whole genome shotgun (WGS) entry which is preliminary data.</text>
</comment>
<evidence type="ECO:0000256" key="3">
    <source>
        <dbReference type="ARBA" id="ARBA00023015"/>
    </source>
</evidence>
<dbReference type="InterPro" id="IPR058031">
    <property type="entry name" value="AAA_lid_NorR"/>
</dbReference>
<dbReference type="InterPro" id="IPR002197">
    <property type="entry name" value="HTH_Fis"/>
</dbReference>
<dbReference type="Pfam" id="PF02954">
    <property type="entry name" value="HTH_8"/>
    <property type="match status" value="1"/>
</dbReference>
<dbReference type="Gene3D" id="1.10.8.60">
    <property type="match status" value="1"/>
</dbReference>
<dbReference type="InterPro" id="IPR013767">
    <property type="entry name" value="PAS_fold"/>
</dbReference>
<proteinExistence type="predicted"/>
<dbReference type="Pfam" id="PF00158">
    <property type="entry name" value="Sigma54_activat"/>
    <property type="match status" value="1"/>
</dbReference>
<dbReference type="GO" id="GO:0043565">
    <property type="term" value="F:sequence-specific DNA binding"/>
    <property type="evidence" value="ECO:0007669"/>
    <property type="project" value="InterPro"/>
</dbReference>
<dbReference type="SUPFAM" id="SSF55781">
    <property type="entry name" value="GAF domain-like"/>
    <property type="match status" value="1"/>
</dbReference>
<dbReference type="InterPro" id="IPR035965">
    <property type="entry name" value="PAS-like_dom_sf"/>
</dbReference>
<dbReference type="FunFam" id="3.40.50.300:FF:000006">
    <property type="entry name" value="DNA-binding transcriptional regulator NtrC"/>
    <property type="match status" value="1"/>
</dbReference>
<keyword evidence="9" id="KW-1185">Reference proteome</keyword>
<dbReference type="AlphaFoldDB" id="A0A7C9MGG9"/>
<dbReference type="InterPro" id="IPR029016">
    <property type="entry name" value="GAF-like_dom_sf"/>
</dbReference>
<dbReference type="PROSITE" id="PS00676">
    <property type="entry name" value="SIGMA54_INTERACT_2"/>
    <property type="match status" value="1"/>
</dbReference>
<dbReference type="InterPro" id="IPR003018">
    <property type="entry name" value="GAF"/>
</dbReference>
<gene>
    <name evidence="8" type="ORF">GTA51_01895</name>
</gene>
<dbReference type="PANTHER" id="PTHR32071">
    <property type="entry name" value="TRANSCRIPTIONAL REGULATORY PROTEIN"/>
    <property type="match status" value="1"/>
</dbReference>
<evidence type="ECO:0000313" key="9">
    <source>
        <dbReference type="Proteomes" id="UP000482487"/>
    </source>
</evidence>
<dbReference type="SMART" id="SM00382">
    <property type="entry name" value="AAA"/>
    <property type="match status" value="1"/>
</dbReference>
<keyword evidence="2" id="KW-0067">ATP-binding</keyword>
<dbReference type="PROSITE" id="PS00688">
    <property type="entry name" value="SIGMA54_INTERACT_3"/>
    <property type="match status" value="1"/>
</dbReference>
<feature type="domain" description="Sigma-54 factor interaction" evidence="6">
    <location>
        <begin position="338"/>
        <end position="568"/>
    </location>
</feature>
<dbReference type="Gene3D" id="3.40.50.300">
    <property type="entry name" value="P-loop containing nucleotide triphosphate hydrolases"/>
    <property type="match status" value="1"/>
</dbReference>
<keyword evidence="3" id="KW-0805">Transcription regulation</keyword>
<keyword evidence="4" id="KW-0238">DNA-binding</keyword>
<evidence type="ECO:0000256" key="2">
    <source>
        <dbReference type="ARBA" id="ARBA00022840"/>
    </source>
</evidence>
<dbReference type="GO" id="GO:0006355">
    <property type="term" value="P:regulation of DNA-templated transcription"/>
    <property type="evidence" value="ECO:0007669"/>
    <property type="project" value="InterPro"/>
</dbReference>
<feature type="domain" description="PAS" evidence="7">
    <location>
        <begin position="222"/>
        <end position="252"/>
    </location>
</feature>
<evidence type="ECO:0000256" key="4">
    <source>
        <dbReference type="ARBA" id="ARBA00023125"/>
    </source>
</evidence>
<dbReference type="InterPro" id="IPR027417">
    <property type="entry name" value="P-loop_NTPase"/>
</dbReference>
<dbReference type="Gene3D" id="3.30.450.20">
    <property type="entry name" value="PAS domain"/>
    <property type="match status" value="1"/>
</dbReference>
<dbReference type="InterPro" id="IPR025943">
    <property type="entry name" value="Sigma_54_int_dom_ATP-bd_2"/>
</dbReference>
<dbReference type="OrthoDB" id="9763792at2"/>
<reference evidence="8 9" key="1">
    <citation type="submission" date="2020-01" db="EMBL/GenBank/DDBJ databases">
        <title>Genome sequence of Desulfovibrio aerotolerans DSM 16695(T).</title>
        <authorList>
            <person name="Karnachuk O."/>
            <person name="Avakyan M."/>
            <person name="Mardanov A."/>
            <person name="Kadnikov V."/>
            <person name="Ravin N."/>
        </authorList>
    </citation>
    <scope>NUCLEOTIDE SEQUENCE [LARGE SCALE GENOMIC DNA]</scope>
    <source>
        <strain evidence="8 9">DSM 16695</strain>
    </source>
</reference>
<dbReference type="PRINTS" id="PR01590">
    <property type="entry name" value="HTHFIS"/>
</dbReference>
<dbReference type="GO" id="GO:0005524">
    <property type="term" value="F:ATP binding"/>
    <property type="evidence" value="ECO:0007669"/>
    <property type="project" value="UniProtKB-KW"/>
</dbReference>
<dbReference type="CDD" id="cd00130">
    <property type="entry name" value="PAS"/>
    <property type="match status" value="1"/>
</dbReference>
<dbReference type="PANTHER" id="PTHR32071:SF57">
    <property type="entry name" value="C4-DICARBOXYLATE TRANSPORT TRANSCRIPTIONAL REGULATORY PROTEIN DCTD"/>
    <property type="match status" value="1"/>
</dbReference>
<dbReference type="InterPro" id="IPR025944">
    <property type="entry name" value="Sigma_54_int_dom_CS"/>
</dbReference>
<evidence type="ECO:0000259" key="6">
    <source>
        <dbReference type="PROSITE" id="PS50045"/>
    </source>
</evidence>
<dbReference type="SUPFAM" id="SSF46689">
    <property type="entry name" value="Homeodomain-like"/>
    <property type="match status" value="1"/>
</dbReference>
<evidence type="ECO:0000256" key="1">
    <source>
        <dbReference type="ARBA" id="ARBA00022741"/>
    </source>
</evidence>
<evidence type="ECO:0000313" key="8">
    <source>
        <dbReference type="EMBL" id="MYL81888.1"/>
    </source>
</evidence>
<accession>A0A7C9MGG9</accession>
<protein>
    <submittedName>
        <fullName evidence="8">PAS domain-containing protein</fullName>
    </submittedName>
</protein>
<dbReference type="Gene3D" id="1.10.10.60">
    <property type="entry name" value="Homeodomain-like"/>
    <property type="match status" value="1"/>
</dbReference>
<dbReference type="InterPro" id="IPR000014">
    <property type="entry name" value="PAS"/>
</dbReference>
<dbReference type="Gene3D" id="3.30.450.40">
    <property type="match status" value="1"/>
</dbReference>
<evidence type="ECO:0000256" key="5">
    <source>
        <dbReference type="ARBA" id="ARBA00023163"/>
    </source>
</evidence>
<dbReference type="EMBL" id="WVUD01000002">
    <property type="protein sequence ID" value="MYL81888.1"/>
    <property type="molecule type" value="Genomic_DNA"/>
</dbReference>
<keyword evidence="1" id="KW-0547">Nucleotide-binding</keyword>
<dbReference type="InterPro" id="IPR002078">
    <property type="entry name" value="Sigma_54_int"/>
</dbReference>
<dbReference type="InterPro" id="IPR009057">
    <property type="entry name" value="Homeodomain-like_sf"/>
</dbReference>
<dbReference type="Pfam" id="PF00989">
    <property type="entry name" value="PAS"/>
    <property type="match status" value="1"/>
</dbReference>
<dbReference type="CDD" id="cd00009">
    <property type="entry name" value="AAA"/>
    <property type="match status" value="1"/>
</dbReference>
<evidence type="ECO:0000259" key="7">
    <source>
        <dbReference type="PROSITE" id="PS50112"/>
    </source>
</evidence>
<dbReference type="SUPFAM" id="SSF55785">
    <property type="entry name" value="PYP-like sensor domain (PAS domain)"/>
    <property type="match status" value="1"/>
</dbReference>
<dbReference type="SUPFAM" id="SSF52540">
    <property type="entry name" value="P-loop containing nucleoside triphosphate hydrolases"/>
    <property type="match status" value="1"/>
</dbReference>
<keyword evidence="5" id="KW-0804">Transcription</keyword>
<dbReference type="RefSeq" id="WP_160958206.1">
    <property type="nucleotide sequence ID" value="NZ_WVUD01000002.1"/>
</dbReference>
<dbReference type="InterPro" id="IPR003593">
    <property type="entry name" value="AAA+_ATPase"/>
</dbReference>
<sequence length="654" mass="71317">MTTPVHPPLSRERMLAVSAQWQRFMAGLAVDADLVRPVILQSWQRCRQAGFPSDRLALCPIDTAGLARSVAHNRELVETAKEVMDRLAHSIHLSSSVVTLVDTTGLVLHVSATSEDLENVPYGAPGRRCDEATLGTNGMGVCLIEQKPVHIIASEHFNASLHYLSCSAAPVHDSSGHFLGAINLAISTDNFHQHTLGLVEAAAHAIEEHLRLRSLVRTQHIILELLDDGVIVLDSDGVIASLNRQACSMLGLDAGAAGKNIQTLVRASDGLGTVLSDRQTFHDRETTFNLGHGERSCALSCAPFADGGLLLTLRETRRMRKYAARVAGAKAVYTFENIVGESRQLREAIRLARVASQGEATTLLLGESGTGKELFAQAIHNASNRRKGPFVVVNCGALPRNLVQSELFGYVAGAFSGALKEGSPGKFELADGGSIFLDEIGEMPLEAQVSLLRLLQESEVTRLGGKEAKPIDVRIIAATNKDLPTAVRNKAFRGDLYYRLNVLSIQIPPLRQRDDDVQLLIRVFMDKFKRSLGKPDLEMTREALASLAAHHWPGNVRELENCIERLVNVACEDRIDISDLPQDVMADMVRGRQPSSGGAAMSLKRIQRALILETLRETGGNFRRTSSLLNISRTTLYAKLKQYGITADSFRATS</sequence>
<dbReference type="Pfam" id="PF25601">
    <property type="entry name" value="AAA_lid_14"/>
    <property type="match status" value="1"/>
</dbReference>